<evidence type="ECO:0000256" key="1">
    <source>
        <dbReference type="SAM" id="MobiDB-lite"/>
    </source>
</evidence>
<dbReference type="Proteomes" id="UP000799429">
    <property type="component" value="Unassembled WGS sequence"/>
</dbReference>
<evidence type="ECO:0000313" key="3">
    <source>
        <dbReference type="Proteomes" id="UP000799429"/>
    </source>
</evidence>
<feature type="region of interest" description="Disordered" evidence="1">
    <location>
        <begin position="65"/>
        <end position="99"/>
    </location>
</feature>
<name>A0A9P4VRR4_9PEZI</name>
<dbReference type="AlphaFoldDB" id="A0A9P4VRR4"/>
<accession>A0A9P4VRR4</accession>
<keyword evidence="3" id="KW-1185">Reference proteome</keyword>
<evidence type="ECO:0000313" key="2">
    <source>
        <dbReference type="EMBL" id="KAF2839655.1"/>
    </source>
</evidence>
<comment type="caution">
    <text evidence="2">The sequence shown here is derived from an EMBL/GenBank/DDBJ whole genome shotgun (WGS) entry which is preliminary data.</text>
</comment>
<organism evidence="2 3">
    <name type="scientific">Patellaria atrata CBS 101060</name>
    <dbReference type="NCBI Taxonomy" id="1346257"/>
    <lineage>
        <taxon>Eukaryota</taxon>
        <taxon>Fungi</taxon>
        <taxon>Dikarya</taxon>
        <taxon>Ascomycota</taxon>
        <taxon>Pezizomycotina</taxon>
        <taxon>Dothideomycetes</taxon>
        <taxon>Dothideomycetes incertae sedis</taxon>
        <taxon>Patellariales</taxon>
        <taxon>Patellariaceae</taxon>
        <taxon>Patellaria</taxon>
    </lineage>
</organism>
<gene>
    <name evidence="2" type="ORF">M501DRAFT_1003098</name>
</gene>
<dbReference type="EMBL" id="MU006094">
    <property type="protein sequence ID" value="KAF2839655.1"/>
    <property type="molecule type" value="Genomic_DNA"/>
</dbReference>
<protein>
    <submittedName>
        <fullName evidence="2">Uncharacterized protein</fullName>
    </submittedName>
</protein>
<sequence>MLHSHSPYTLTFAVQTTQTFHSHEHAHTHEQTRRSHRHVRLPLISLLISPETRLPHLNLLRKKSAPLTSHLTPTPQQQTSHINTIQSAQSLQHQPLHTP</sequence>
<proteinExistence type="predicted"/>
<feature type="compositionally biased region" description="Polar residues" evidence="1">
    <location>
        <begin position="66"/>
        <end position="99"/>
    </location>
</feature>
<reference evidence="2" key="1">
    <citation type="journal article" date="2020" name="Stud. Mycol.">
        <title>101 Dothideomycetes genomes: a test case for predicting lifestyles and emergence of pathogens.</title>
        <authorList>
            <person name="Haridas S."/>
            <person name="Albert R."/>
            <person name="Binder M."/>
            <person name="Bloem J."/>
            <person name="Labutti K."/>
            <person name="Salamov A."/>
            <person name="Andreopoulos B."/>
            <person name="Baker S."/>
            <person name="Barry K."/>
            <person name="Bills G."/>
            <person name="Bluhm B."/>
            <person name="Cannon C."/>
            <person name="Castanera R."/>
            <person name="Culley D."/>
            <person name="Daum C."/>
            <person name="Ezra D."/>
            <person name="Gonzalez J."/>
            <person name="Henrissat B."/>
            <person name="Kuo A."/>
            <person name="Liang C."/>
            <person name="Lipzen A."/>
            <person name="Lutzoni F."/>
            <person name="Magnuson J."/>
            <person name="Mondo S."/>
            <person name="Nolan M."/>
            <person name="Ohm R."/>
            <person name="Pangilinan J."/>
            <person name="Park H.-J."/>
            <person name="Ramirez L."/>
            <person name="Alfaro M."/>
            <person name="Sun H."/>
            <person name="Tritt A."/>
            <person name="Yoshinaga Y."/>
            <person name="Zwiers L.-H."/>
            <person name="Turgeon B."/>
            <person name="Goodwin S."/>
            <person name="Spatafora J."/>
            <person name="Crous P."/>
            <person name="Grigoriev I."/>
        </authorList>
    </citation>
    <scope>NUCLEOTIDE SEQUENCE</scope>
    <source>
        <strain evidence="2">CBS 101060</strain>
    </source>
</reference>